<comment type="similarity">
    <text evidence="2">Belongs to the bacterial ribosomal protein bS18 family. Mitochondrion-specific ribosomal protein mS40 subfamily.</text>
</comment>
<dbReference type="CDD" id="cd00337">
    <property type="entry name" value="Ribosomal_uL14"/>
    <property type="match status" value="1"/>
</dbReference>
<dbReference type="SUPFAM" id="SSF50193">
    <property type="entry name" value="Ribosomal protein L14"/>
    <property type="match status" value="1"/>
</dbReference>
<dbReference type="Gene3D" id="2.40.150.20">
    <property type="entry name" value="Ribosomal protein L14"/>
    <property type="match status" value="1"/>
</dbReference>
<gene>
    <name evidence="12" type="ORF">DC041_0000371</name>
</gene>
<dbReference type="InterPro" id="IPR036870">
    <property type="entry name" value="Ribosomal_bS18_sf"/>
</dbReference>
<organism evidence="12 13">
    <name type="scientific">Schistosoma bovis</name>
    <name type="common">Blood fluke</name>
    <dbReference type="NCBI Taxonomy" id="6184"/>
    <lineage>
        <taxon>Eukaryota</taxon>
        <taxon>Metazoa</taxon>
        <taxon>Spiralia</taxon>
        <taxon>Lophotrochozoa</taxon>
        <taxon>Platyhelminthes</taxon>
        <taxon>Trematoda</taxon>
        <taxon>Digenea</taxon>
        <taxon>Strigeidida</taxon>
        <taxon>Schistosomatoidea</taxon>
        <taxon>Schistosomatidae</taxon>
        <taxon>Schistosoma</taxon>
    </lineage>
</organism>
<dbReference type="Pfam" id="PF00238">
    <property type="entry name" value="Ribosomal_L14"/>
    <property type="match status" value="1"/>
</dbReference>
<dbReference type="Pfam" id="PF01084">
    <property type="entry name" value="Ribosomal_S18"/>
    <property type="match status" value="1"/>
</dbReference>
<keyword evidence="6" id="KW-0689">Ribosomal protein</keyword>
<dbReference type="GO" id="GO:1990904">
    <property type="term" value="C:ribonucleoprotein complex"/>
    <property type="evidence" value="ECO:0007669"/>
    <property type="project" value="UniProtKB-KW"/>
</dbReference>
<dbReference type="InterPro" id="IPR001648">
    <property type="entry name" value="Ribosomal_bS18"/>
</dbReference>
<dbReference type="EMBL" id="QMKO01001753">
    <property type="protein sequence ID" value="RTG86836.1"/>
    <property type="molecule type" value="Genomic_DNA"/>
</dbReference>
<dbReference type="STRING" id="6184.A0A430QGN1"/>
<evidence type="ECO:0000313" key="13">
    <source>
        <dbReference type="Proteomes" id="UP000290809"/>
    </source>
</evidence>
<dbReference type="Gene3D" id="4.10.640.10">
    <property type="entry name" value="Ribosomal protein S18"/>
    <property type="match status" value="1"/>
</dbReference>
<dbReference type="GO" id="GO:0005739">
    <property type="term" value="C:mitochondrion"/>
    <property type="evidence" value="ECO:0007669"/>
    <property type="project" value="UniProtKB-SubCell"/>
</dbReference>
<evidence type="ECO:0000256" key="5">
    <source>
        <dbReference type="ARBA" id="ARBA00022946"/>
    </source>
</evidence>
<dbReference type="AlphaFoldDB" id="A0A430QGN1"/>
<name>A0A430QGN1_SCHBO</name>
<evidence type="ECO:0000256" key="10">
    <source>
        <dbReference type="ARBA" id="ARBA00035130"/>
    </source>
</evidence>
<protein>
    <recommendedName>
        <fullName evidence="10">Small ribosomal subunit protein mS40</fullName>
    </recommendedName>
    <alternativeName>
        <fullName evidence="9">28S ribosomal protein S18-2, mitochondrial</fullName>
    </alternativeName>
    <alternativeName>
        <fullName evidence="11">28S ribosomal protein S18b, mitochondrial</fullName>
    </alternativeName>
</protein>
<evidence type="ECO:0000256" key="9">
    <source>
        <dbReference type="ARBA" id="ARBA00032055"/>
    </source>
</evidence>
<reference evidence="12 13" key="1">
    <citation type="journal article" date="2019" name="PLoS Pathog.">
        <title>Genome sequence of the bovine parasite Schistosoma bovis Tanzania.</title>
        <authorList>
            <person name="Oey H."/>
            <person name="Zakrzewski M."/>
            <person name="Gobert G."/>
            <person name="Gravermann K."/>
            <person name="Stoye J."/>
            <person name="Jones M."/>
            <person name="Mcmanus D."/>
            <person name="Krause L."/>
        </authorList>
    </citation>
    <scope>NUCLEOTIDE SEQUENCE [LARGE SCALE GENOMIC DNA]</scope>
    <source>
        <strain evidence="12 13">TAN1997</strain>
    </source>
</reference>
<evidence type="ECO:0000256" key="4">
    <source>
        <dbReference type="ARBA" id="ARBA00022553"/>
    </source>
</evidence>
<keyword evidence="4" id="KW-0597">Phosphoprotein</keyword>
<dbReference type="GO" id="GO:0003735">
    <property type="term" value="F:structural constituent of ribosome"/>
    <property type="evidence" value="ECO:0007669"/>
    <property type="project" value="InterPro"/>
</dbReference>
<evidence type="ECO:0000256" key="6">
    <source>
        <dbReference type="ARBA" id="ARBA00022980"/>
    </source>
</evidence>
<accession>A0A430QGN1</accession>
<evidence type="ECO:0000256" key="1">
    <source>
        <dbReference type="ARBA" id="ARBA00004173"/>
    </source>
</evidence>
<evidence type="ECO:0000256" key="2">
    <source>
        <dbReference type="ARBA" id="ARBA00006136"/>
    </source>
</evidence>
<dbReference type="InterPro" id="IPR000218">
    <property type="entry name" value="Ribosomal_uL14"/>
</dbReference>
<comment type="caution">
    <text evidence="12">The sequence shown here is derived from an EMBL/GenBank/DDBJ whole genome shotgun (WGS) entry which is preliminary data.</text>
</comment>
<dbReference type="GO" id="GO:0005840">
    <property type="term" value="C:ribosome"/>
    <property type="evidence" value="ECO:0007669"/>
    <property type="project" value="UniProtKB-KW"/>
</dbReference>
<comment type="subcellular location">
    <subcellularLocation>
        <location evidence="1">Mitochondrion</location>
    </subcellularLocation>
</comment>
<proteinExistence type="inferred from homology"/>
<sequence>MTSQITKSHISRKIPIYLFQAPLISKFVKVTLNDMIVGRKHVFGIHLTPPFHHFCTNSVSSTNEQEPIKESPHTNIRKNYKGKLYKQADLATSIEYFNSDVFRNTYKGKPVWFYYRRNYKGHFPSSITRKNCVHFGKFVSSNPCPICRDEYLVLNHRHIELLKQFINPDTLEIFPLSKTGICRHQYKILQHEVEKARDLGLIQTWLPFYLYNYHDYYDYLPKDQLNELLKINNSQLTHQDAVISSNDIASLPLDIQEILKANQSIPHTEEFTIQLPEINIDRPKLRVLHNSLLSKEGNLYQRARNLWTSINEGHGPLYFIAPQTRLRVVDNSPWSSIAPTTHINTGKDQPVKKVPNIDQKLSKPVKDMNDVSNLLSLGSKVLSIKPAKCIRVYNKRNKGTIGDKVLVAVNGEMKKGWIVGARLPSVNGWPRFDSNNVVLIDNDGNPLGTRILVPVPARLRSLSGDITKILSIASSFV</sequence>
<dbReference type="InterPro" id="IPR036853">
    <property type="entry name" value="Ribosomal_uL14_sf"/>
</dbReference>
<evidence type="ECO:0000256" key="3">
    <source>
        <dbReference type="ARBA" id="ARBA00010745"/>
    </source>
</evidence>
<dbReference type="Proteomes" id="UP000290809">
    <property type="component" value="Unassembled WGS sequence"/>
</dbReference>
<keyword evidence="5" id="KW-0809">Transit peptide</keyword>
<dbReference type="InterPro" id="IPR040054">
    <property type="entry name" value="MRPS18B"/>
</dbReference>
<dbReference type="HAMAP" id="MF_01367">
    <property type="entry name" value="Ribosomal_uL14"/>
    <property type="match status" value="1"/>
</dbReference>
<evidence type="ECO:0000256" key="11">
    <source>
        <dbReference type="ARBA" id="ARBA00035515"/>
    </source>
</evidence>
<evidence type="ECO:0000313" key="12">
    <source>
        <dbReference type="EMBL" id="RTG86836.1"/>
    </source>
</evidence>
<keyword evidence="7" id="KW-0496">Mitochondrion</keyword>
<dbReference type="SUPFAM" id="SSF46911">
    <property type="entry name" value="Ribosomal protein S18"/>
    <property type="match status" value="1"/>
</dbReference>
<keyword evidence="8" id="KW-0687">Ribonucleoprotein</keyword>
<dbReference type="PANTHER" id="PTHR13329">
    <property type="entry name" value="MITOCHONDRIAL RIBOSOMAL PROTEIN S18B"/>
    <property type="match status" value="1"/>
</dbReference>
<comment type="similarity">
    <text evidence="3">Belongs to the universal ribosomal protein uL14 family.</text>
</comment>
<evidence type="ECO:0000256" key="8">
    <source>
        <dbReference type="ARBA" id="ARBA00023274"/>
    </source>
</evidence>
<evidence type="ECO:0000256" key="7">
    <source>
        <dbReference type="ARBA" id="ARBA00023128"/>
    </source>
</evidence>
<dbReference type="SMART" id="SM01374">
    <property type="entry name" value="Ribosomal_L14"/>
    <property type="match status" value="1"/>
</dbReference>
<keyword evidence="13" id="KW-1185">Reference proteome</keyword>
<dbReference type="GO" id="GO:0032543">
    <property type="term" value="P:mitochondrial translation"/>
    <property type="evidence" value="ECO:0007669"/>
    <property type="project" value="InterPro"/>
</dbReference>
<dbReference type="PANTHER" id="PTHR13329:SF2">
    <property type="entry name" value="SMALL RIBOSOMAL SUBUNIT PROTEIN MS40"/>
    <property type="match status" value="1"/>
</dbReference>